<sequence>MQCDVMECLTQCLWCRGRCLPAGGAAGAAGSEGRSFKLGEALRGGGKWEEEERQVGGASVGPPPSLTALQLLQEEQSQRSIFSFCSQLDATLGGGLPVGKTTEICGAPGTGKTQLW</sequence>
<evidence type="ECO:0000256" key="5">
    <source>
        <dbReference type="ARBA" id="ARBA00023204"/>
    </source>
</evidence>
<dbReference type="AlphaFoldDB" id="A0A6I9Q6P5"/>
<evidence type="ECO:0000256" key="2">
    <source>
        <dbReference type="ARBA" id="ARBA00022741"/>
    </source>
</evidence>
<keyword evidence="2" id="KW-0547">Nucleotide-binding</keyword>
<dbReference type="PROSITE" id="PS50162">
    <property type="entry name" value="RECA_2"/>
    <property type="match status" value="1"/>
</dbReference>
<name>A0A6I9Q6P5_9TELE</name>
<organism evidence="8 9">
    <name type="scientific">Notothenia coriiceps</name>
    <name type="common">black rockcod</name>
    <dbReference type="NCBI Taxonomy" id="8208"/>
    <lineage>
        <taxon>Eukaryota</taxon>
        <taxon>Metazoa</taxon>
        <taxon>Chordata</taxon>
        <taxon>Craniata</taxon>
        <taxon>Vertebrata</taxon>
        <taxon>Euteleostomi</taxon>
        <taxon>Actinopterygii</taxon>
        <taxon>Neopterygii</taxon>
        <taxon>Teleostei</taxon>
        <taxon>Neoteleostei</taxon>
        <taxon>Acanthomorphata</taxon>
        <taxon>Eupercaria</taxon>
        <taxon>Perciformes</taxon>
        <taxon>Notothenioidei</taxon>
        <taxon>Nototheniidae</taxon>
        <taxon>Notothenia</taxon>
    </lineage>
</organism>
<dbReference type="SUPFAM" id="SSF52540">
    <property type="entry name" value="P-loop containing nucleoside triphosphate hydrolases"/>
    <property type="match status" value="1"/>
</dbReference>
<dbReference type="PANTHER" id="PTHR46239">
    <property type="entry name" value="DNA REPAIR PROTEIN RAD51 HOMOLOG 3 RAD51C"/>
    <property type="match status" value="1"/>
</dbReference>
<comment type="subcellular location">
    <subcellularLocation>
        <location evidence="1">Nucleus</location>
    </subcellularLocation>
</comment>
<keyword evidence="8" id="KW-1185">Reference proteome</keyword>
<dbReference type="InterPro" id="IPR052093">
    <property type="entry name" value="HR_Repair_Mediator"/>
</dbReference>
<dbReference type="GO" id="GO:0007131">
    <property type="term" value="P:reciprocal meiotic recombination"/>
    <property type="evidence" value="ECO:0007669"/>
    <property type="project" value="TreeGrafter"/>
</dbReference>
<evidence type="ECO:0000256" key="3">
    <source>
        <dbReference type="ARBA" id="ARBA00022763"/>
    </source>
</evidence>
<protein>
    <submittedName>
        <fullName evidence="9">DNA repair protein RAD51 homolog 3-like</fullName>
    </submittedName>
</protein>
<dbReference type="GO" id="GO:0005524">
    <property type="term" value="F:ATP binding"/>
    <property type="evidence" value="ECO:0007669"/>
    <property type="project" value="UniProtKB-KW"/>
</dbReference>
<evidence type="ECO:0000259" key="7">
    <source>
        <dbReference type="PROSITE" id="PS50162"/>
    </source>
</evidence>
<evidence type="ECO:0000313" key="9">
    <source>
        <dbReference type="RefSeq" id="XP_010795818.1"/>
    </source>
</evidence>
<gene>
    <name evidence="9" type="primary">LOC104967973</name>
</gene>
<dbReference type="InterPro" id="IPR027417">
    <property type="entry name" value="P-loop_NTPase"/>
</dbReference>
<reference evidence="9" key="1">
    <citation type="submission" date="2025-08" db="UniProtKB">
        <authorList>
            <consortium name="RefSeq"/>
        </authorList>
    </citation>
    <scope>IDENTIFICATION</scope>
    <source>
        <tissue evidence="9">Muscle</tissue>
    </source>
</reference>
<dbReference type="InterPro" id="IPR020588">
    <property type="entry name" value="RecA_ATP-bd"/>
</dbReference>
<dbReference type="KEGG" id="ncc:104967973"/>
<feature type="domain" description="RecA family profile 1" evidence="7">
    <location>
        <begin position="77"/>
        <end position="116"/>
    </location>
</feature>
<dbReference type="GO" id="GO:0140664">
    <property type="term" value="F:ATP-dependent DNA damage sensor activity"/>
    <property type="evidence" value="ECO:0007669"/>
    <property type="project" value="InterPro"/>
</dbReference>
<dbReference type="OrthoDB" id="5957327at2759"/>
<dbReference type="GO" id="GO:0033063">
    <property type="term" value="C:Rad51B-Rad51C-Rad51D-XRCC2 complex"/>
    <property type="evidence" value="ECO:0007669"/>
    <property type="project" value="TreeGrafter"/>
</dbReference>
<dbReference type="GO" id="GO:0033065">
    <property type="term" value="C:Rad51C-XRCC3 complex"/>
    <property type="evidence" value="ECO:0007669"/>
    <property type="project" value="TreeGrafter"/>
</dbReference>
<keyword evidence="6" id="KW-0539">Nucleus</keyword>
<evidence type="ECO:0000313" key="8">
    <source>
        <dbReference type="Proteomes" id="UP000504611"/>
    </source>
</evidence>
<proteinExistence type="predicted"/>
<accession>A0A6I9Q6P5</accession>
<dbReference type="PANTHER" id="PTHR46239:SF1">
    <property type="entry name" value="DNA REPAIR PROTEIN RAD51 HOMOLOG 3"/>
    <property type="match status" value="1"/>
</dbReference>
<evidence type="ECO:0000256" key="1">
    <source>
        <dbReference type="ARBA" id="ARBA00004123"/>
    </source>
</evidence>
<keyword evidence="5" id="KW-0234">DNA repair</keyword>
<evidence type="ECO:0000256" key="4">
    <source>
        <dbReference type="ARBA" id="ARBA00022840"/>
    </source>
</evidence>
<dbReference type="Gene3D" id="3.40.50.300">
    <property type="entry name" value="P-loop containing nucleotide triphosphate hydrolases"/>
    <property type="match status" value="1"/>
</dbReference>
<dbReference type="GO" id="GO:0008821">
    <property type="term" value="F:crossover junction DNA endonuclease activity"/>
    <property type="evidence" value="ECO:0007669"/>
    <property type="project" value="TreeGrafter"/>
</dbReference>
<dbReference type="GeneID" id="104967973"/>
<dbReference type="RefSeq" id="XP_010795818.1">
    <property type="nucleotide sequence ID" value="XM_010797516.1"/>
</dbReference>
<keyword evidence="3" id="KW-0227">DNA damage</keyword>
<dbReference type="Proteomes" id="UP000504611">
    <property type="component" value="Unplaced"/>
</dbReference>
<evidence type="ECO:0000256" key="6">
    <source>
        <dbReference type="ARBA" id="ARBA00023242"/>
    </source>
</evidence>
<dbReference type="GO" id="GO:0000707">
    <property type="term" value="P:meiotic DNA recombinase assembly"/>
    <property type="evidence" value="ECO:0007669"/>
    <property type="project" value="TreeGrafter"/>
</dbReference>
<dbReference type="GO" id="GO:0000400">
    <property type="term" value="F:four-way junction DNA binding"/>
    <property type="evidence" value="ECO:0007669"/>
    <property type="project" value="TreeGrafter"/>
</dbReference>
<keyword evidence="4" id="KW-0067">ATP-binding</keyword>
<dbReference type="GO" id="GO:0005657">
    <property type="term" value="C:replication fork"/>
    <property type="evidence" value="ECO:0007669"/>
    <property type="project" value="TreeGrafter"/>
</dbReference>